<dbReference type="EMBL" id="HBUE01165414">
    <property type="protein sequence ID" value="CAG6512337.1"/>
    <property type="molecule type" value="Transcribed_RNA"/>
</dbReference>
<protein>
    <submittedName>
        <fullName evidence="2">(northern house mosquito) hypothetical protein</fullName>
    </submittedName>
</protein>
<name>A0A8D8BYA4_CULPI</name>
<evidence type="ECO:0000313" key="2">
    <source>
        <dbReference type="EMBL" id="CAG6481552.1"/>
    </source>
</evidence>
<feature type="compositionally biased region" description="Polar residues" evidence="1">
    <location>
        <begin position="40"/>
        <end position="50"/>
    </location>
</feature>
<feature type="region of interest" description="Disordered" evidence="1">
    <location>
        <begin position="1"/>
        <end position="67"/>
    </location>
</feature>
<proteinExistence type="predicted"/>
<accession>A0A8D8BYA4</accession>
<dbReference type="EMBL" id="HBUE01270702">
    <property type="protein sequence ID" value="CAG6563790.1"/>
    <property type="molecule type" value="Transcribed_RNA"/>
</dbReference>
<dbReference type="AlphaFoldDB" id="A0A8D8BYA4"/>
<dbReference type="EMBL" id="HBUE01091079">
    <property type="protein sequence ID" value="CAG6481552.1"/>
    <property type="molecule type" value="Transcribed_RNA"/>
</dbReference>
<sequence length="180" mass="20472">MRTRTTRRSSSSSSARQWQHFQSPNRWPLRQPRRDHPNTARITLPSTVATRPNRKTPNRPSCRRPAWSALRRARKWRVRTGSATTTATTAACHNGRATARLRGHRPVRRTPEGTRRVPLCPVRRSVCWRCWTNRRRRRTTARGISSRTSAFWSLRHAATSSSSSGRHCASSCSTTSSGCA</sequence>
<organism evidence="2">
    <name type="scientific">Culex pipiens</name>
    <name type="common">House mosquito</name>
    <dbReference type="NCBI Taxonomy" id="7175"/>
    <lineage>
        <taxon>Eukaryota</taxon>
        <taxon>Metazoa</taxon>
        <taxon>Ecdysozoa</taxon>
        <taxon>Arthropoda</taxon>
        <taxon>Hexapoda</taxon>
        <taxon>Insecta</taxon>
        <taxon>Pterygota</taxon>
        <taxon>Neoptera</taxon>
        <taxon>Endopterygota</taxon>
        <taxon>Diptera</taxon>
        <taxon>Nematocera</taxon>
        <taxon>Culicoidea</taxon>
        <taxon>Culicidae</taxon>
        <taxon>Culicinae</taxon>
        <taxon>Culicini</taxon>
        <taxon>Culex</taxon>
        <taxon>Culex</taxon>
    </lineage>
</organism>
<reference evidence="2" key="1">
    <citation type="submission" date="2021-05" db="EMBL/GenBank/DDBJ databases">
        <authorList>
            <person name="Alioto T."/>
            <person name="Alioto T."/>
            <person name="Gomez Garrido J."/>
        </authorList>
    </citation>
    <scope>NUCLEOTIDE SEQUENCE</scope>
</reference>
<feature type="compositionally biased region" description="Polar residues" evidence="1">
    <location>
        <begin position="15"/>
        <end position="25"/>
    </location>
</feature>
<evidence type="ECO:0000256" key="1">
    <source>
        <dbReference type="SAM" id="MobiDB-lite"/>
    </source>
</evidence>
<feature type="region of interest" description="Disordered" evidence="1">
    <location>
        <begin position="161"/>
        <end position="180"/>
    </location>
</feature>